<feature type="domain" description="Signal transduction histidine kinase HWE region" evidence="9">
    <location>
        <begin position="144"/>
        <end position="224"/>
    </location>
</feature>
<dbReference type="Gene3D" id="3.30.450.40">
    <property type="match status" value="1"/>
</dbReference>
<feature type="compositionally biased region" description="Basic and acidic residues" evidence="8">
    <location>
        <begin position="227"/>
        <end position="267"/>
    </location>
</feature>
<reference evidence="10 11" key="1">
    <citation type="submission" date="2024-06" db="EMBL/GenBank/DDBJ databases">
        <title>Genomic Encyclopedia of Type Strains, Phase V (KMG-V): Genome sequencing to study the core and pangenomes of soil and plant-associated prokaryotes.</title>
        <authorList>
            <person name="Whitman W."/>
        </authorList>
    </citation>
    <scope>NUCLEOTIDE SEQUENCE [LARGE SCALE GENOMIC DNA]</scope>
    <source>
        <strain evidence="10 11">USDA 160</strain>
    </source>
</reference>
<keyword evidence="3" id="KW-0597">Phosphoprotein</keyword>
<protein>
    <recommendedName>
        <fullName evidence="2">histidine kinase</fullName>
        <ecNumber evidence="2">2.7.13.3</ecNumber>
    </recommendedName>
</protein>
<keyword evidence="5" id="KW-0547">Nucleotide-binding</keyword>
<dbReference type="RefSeq" id="WP_354268544.1">
    <property type="nucleotide sequence ID" value="NZ_JBEPTQ010000002.1"/>
</dbReference>
<dbReference type="InterPro" id="IPR011102">
    <property type="entry name" value="Sig_transdc_His_kinase_HWE"/>
</dbReference>
<comment type="catalytic activity">
    <reaction evidence="1">
        <text>ATP + protein L-histidine = ADP + protein N-phospho-L-histidine.</text>
        <dbReference type="EC" id="2.7.13.3"/>
    </reaction>
</comment>
<dbReference type="PANTHER" id="PTHR41523:SF8">
    <property type="entry name" value="ETHYLENE RESPONSE SENSOR PROTEIN"/>
    <property type="match status" value="1"/>
</dbReference>
<evidence type="ECO:0000256" key="5">
    <source>
        <dbReference type="ARBA" id="ARBA00022741"/>
    </source>
</evidence>
<dbReference type="Proteomes" id="UP001549291">
    <property type="component" value="Unassembled WGS sequence"/>
</dbReference>
<evidence type="ECO:0000313" key="10">
    <source>
        <dbReference type="EMBL" id="MET4717234.1"/>
    </source>
</evidence>
<evidence type="ECO:0000256" key="4">
    <source>
        <dbReference type="ARBA" id="ARBA00022679"/>
    </source>
</evidence>
<evidence type="ECO:0000259" key="9">
    <source>
        <dbReference type="SMART" id="SM00911"/>
    </source>
</evidence>
<keyword evidence="7" id="KW-0067">ATP-binding</keyword>
<dbReference type="SMART" id="SM00911">
    <property type="entry name" value="HWE_HK"/>
    <property type="match status" value="1"/>
</dbReference>
<evidence type="ECO:0000256" key="6">
    <source>
        <dbReference type="ARBA" id="ARBA00022777"/>
    </source>
</evidence>
<keyword evidence="6" id="KW-0418">Kinase</keyword>
<sequence>MEICQAHSAGISIFEPDAGQFRWHALAGELATFEGATTPRNFSPCGVCLDLAEPILMEHPERAYDWIRDAGITVPEVLLVPLTMKGTDAIGTLWLVAAGRGHFNKEHARVMAELSAFAGMALRTVQTEQRLKLALQQQETLMREMSHRIKNLFSVADSMVRMTARNAATKEELAETLSGRLHALAQANWSDPPFLWHRCRRRRELLRSRRAHPPPARKTPVGPQRSGPRDRRAGGEPSRFDFPRTGDQRLEVRCLEPRRGPRDRHLGDGSGPGPD</sequence>
<dbReference type="InterPro" id="IPR003018">
    <property type="entry name" value="GAF"/>
</dbReference>
<gene>
    <name evidence="10" type="ORF">ABIF63_001340</name>
</gene>
<accession>A0ABV2RLV7</accession>
<dbReference type="Pfam" id="PF07536">
    <property type="entry name" value="HWE_HK"/>
    <property type="match status" value="1"/>
</dbReference>
<dbReference type="PANTHER" id="PTHR41523">
    <property type="entry name" value="TWO-COMPONENT SYSTEM SENSOR PROTEIN"/>
    <property type="match status" value="1"/>
</dbReference>
<evidence type="ECO:0000313" key="11">
    <source>
        <dbReference type="Proteomes" id="UP001549291"/>
    </source>
</evidence>
<keyword evidence="4" id="KW-0808">Transferase</keyword>
<dbReference type="InterPro" id="IPR029016">
    <property type="entry name" value="GAF-like_dom_sf"/>
</dbReference>
<evidence type="ECO:0000256" key="7">
    <source>
        <dbReference type="ARBA" id="ARBA00022840"/>
    </source>
</evidence>
<dbReference type="SUPFAM" id="SSF55781">
    <property type="entry name" value="GAF domain-like"/>
    <property type="match status" value="1"/>
</dbReference>
<dbReference type="EMBL" id="JBEPTQ010000002">
    <property type="protein sequence ID" value="MET4717234.1"/>
    <property type="molecule type" value="Genomic_DNA"/>
</dbReference>
<dbReference type="EC" id="2.7.13.3" evidence="2"/>
<keyword evidence="11" id="KW-1185">Reference proteome</keyword>
<comment type="caution">
    <text evidence="10">The sequence shown here is derived from an EMBL/GenBank/DDBJ whole genome shotgun (WGS) entry which is preliminary data.</text>
</comment>
<evidence type="ECO:0000256" key="8">
    <source>
        <dbReference type="SAM" id="MobiDB-lite"/>
    </source>
</evidence>
<evidence type="ECO:0000256" key="2">
    <source>
        <dbReference type="ARBA" id="ARBA00012438"/>
    </source>
</evidence>
<dbReference type="Pfam" id="PF13185">
    <property type="entry name" value="GAF_2"/>
    <property type="match status" value="1"/>
</dbReference>
<proteinExistence type="predicted"/>
<evidence type="ECO:0000256" key="3">
    <source>
        <dbReference type="ARBA" id="ARBA00022553"/>
    </source>
</evidence>
<evidence type="ECO:0000256" key="1">
    <source>
        <dbReference type="ARBA" id="ARBA00000085"/>
    </source>
</evidence>
<organism evidence="10 11">
    <name type="scientific">Bradyrhizobium japonicum</name>
    <dbReference type="NCBI Taxonomy" id="375"/>
    <lineage>
        <taxon>Bacteria</taxon>
        <taxon>Pseudomonadati</taxon>
        <taxon>Pseudomonadota</taxon>
        <taxon>Alphaproteobacteria</taxon>
        <taxon>Hyphomicrobiales</taxon>
        <taxon>Nitrobacteraceae</taxon>
        <taxon>Bradyrhizobium</taxon>
    </lineage>
</organism>
<feature type="region of interest" description="Disordered" evidence="8">
    <location>
        <begin position="206"/>
        <end position="275"/>
    </location>
</feature>
<name>A0ABV2RLV7_BRAJP</name>